<feature type="compositionally biased region" description="Low complexity" evidence="1">
    <location>
        <begin position="1"/>
        <end position="103"/>
    </location>
</feature>
<reference evidence="3 4" key="1">
    <citation type="submission" date="2018-11" db="EMBL/GenBank/DDBJ databases">
        <title>Genomes From Bacteria Associated with the Canine Oral Cavity: a Test Case for Automated Genome-Based Taxonomic Assignment.</title>
        <authorList>
            <person name="Coil D.A."/>
            <person name="Jospin G."/>
            <person name="Darling A.E."/>
            <person name="Wallis C."/>
            <person name="Davis I.J."/>
            <person name="Harris S."/>
            <person name="Eisen J.A."/>
            <person name="Holcombe L.J."/>
            <person name="O'Flynn C."/>
        </authorList>
    </citation>
    <scope>NUCLEOTIDE SEQUENCE [LARGE SCALE GENOMIC DNA]</scope>
    <source>
        <strain evidence="3 4">OH2822_COT-296</strain>
    </source>
</reference>
<dbReference type="AlphaFoldDB" id="A0A3P1WXV0"/>
<feature type="transmembrane region" description="Helical" evidence="2">
    <location>
        <begin position="132"/>
        <end position="152"/>
    </location>
</feature>
<evidence type="ECO:0000313" key="4">
    <source>
        <dbReference type="Proteomes" id="UP000280935"/>
    </source>
</evidence>
<dbReference type="EMBL" id="RQYT01000004">
    <property type="protein sequence ID" value="RRD50748.1"/>
    <property type="molecule type" value="Genomic_DNA"/>
</dbReference>
<evidence type="ECO:0000313" key="3">
    <source>
        <dbReference type="EMBL" id="RRD50748.1"/>
    </source>
</evidence>
<keyword evidence="2" id="KW-0812">Transmembrane</keyword>
<keyword evidence="2" id="KW-1133">Transmembrane helix</keyword>
<name>A0A3P1WXV0_9ACTN</name>
<organism evidence="3 4">
    <name type="scientific">Arachnia propionica</name>
    <dbReference type="NCBI Taxonomy" id="1750"/>
    <lineage>
        <taxon>Bacteria</taxon>
        <taxon>Bacillati</taxon>
        <taxon>Actinomycetota</taxon>
        <taxon>Actinomycetes</taxon>
        <taxon>Propionibacteriales</taxon>
        <taxon>Propionibacteriaceae</taxon>
        <taxon>Arachnia</taxon>
    </lineage>
</organism>
<accession>A0A3P1WXV0</accession>
<feature type="region of interest" description="Disordered" evidence="1">
    <location>
        <begin position="159"/>
        <end position="223"/>
    </location>
</feature>
<feature type="compositionally biased region" description="Low complexity" evidence="1">
    <location>
        <begin position="185"/>
        <end position="198"/>
    </location>
</feature>
<proteinExistence type="predicted"/>
<keyword evidence="2" id="KW-0472">Membrane</keyword>
<protein>
    <submittedName>
        <fullName evidence="3">Uncharacterized protein</fullName>
    </submittedName>
</protein>
<evidence type="ECO:0000256" key="1">
    <source>
        <dbReference type="SAM" id="MobiDB-lite"/>
    </source>
</evidence>
<gene>
    <name evidence="3" type="ORF">EII35_03185</name>
</gene>
<feature type="compositionally biased region" description="Low complexity" evidence="1">
    <location>
        <begin position="161"/>
        <end position="178"/>
    </location>
</feature>
<sequence length="335" mass="36286">MSSNQWPGSGQQGPMGQPWQPHPQQGQGSHPQQGPGGHPQQQQGGYPQQPGQSGYPQQPHQGGQTPWQQQYPPSSQQPYGQQSYGQQPYDQQQYGQQPAYAAPGHGTQPGQGYPDPGQYHGMPTPPRRVNPLLVTLVVVLVLAVGGLVVYLVTRGQGDNVATPTQSSQQPTATASQSSEEPKPTKSPSAEKSSKAPSKKPTPTPTPTPTSAEPTHETFEEPPFPETFGTFKAVKLQEEESTGLFKFQGYDSSDRGRFVAGYVPGEFFFETLTKELENPETFGESVCGQLTDTERDLKFYGCYTKAHRGVLQTALATATTPSDANAVTQEFIAVWK</sequence>
<evidence type="ECO:0000256" key="2">
    <source>
        <dbReference type="SAM" id="Phobius"/>
    </source>
</evidence>
<dbReference type="RefSeq" id="WP_125227020.1">
    <property type="nucleotide sequence ID" value="NZ_RQYT01000004.1"/>
</dbReference>
<comment type="caution">
    <text evidence="3">The sequence shown here is derived from an EMBL/GenBank/DDBJ whole genome shotgun (WGS) entry which is preliminary data.</text>
</comment>
<dbReference type="OrthoDB" id="3737782at2"/>
<dbReference type="Proteomes" id="UP000280935">
    <property type="component" value="Unassembled WGS sequence"/>
</dbReference>
<feature type="region of interest" description="Disordered" evidence="1">
    <location>
        <begin position="1"/>
        <end position="124"/>
    </location>
</feature>